<organism evidence="1 2">
    <name type="scientific">Holotrichia oblita</name>
    <name type="common">Chafer beetle</name>
    <dbReference type="NCBI Taxonomy" id="644536"/>
    <lineage>
        <taxon>Eukaryota</taxon>
        <taxon>Metazoa</taxon>
        <taxon>Ecdysozoa</taxon>
        <taxon>Arthropoda</taxon>
        <taxon>Hexapoda</taxon>
        <taxon>Insecta</taxon>
        <taxon>Pterygota</taxon>
        <taxon>Neoptera</taxon>
        <taxon>Endopterygota</taxon>
        <taxon>Coleoptera</taxon>
        <taxon>Polyphaga</taxon>
        <taxon>Scarabaeiformia</taxon>
        <taxon>Scarabaeidae</taxon>
        <taxon>Melolonthinae</taxon>
        <taxon>Holotrichia</taxon>
    </lineage>
</organism>
<keyword evidence="1" id="KW-0347">Helicase</keyword>
<proteinExistence type="predicted"/>
<keyword evidence="1" id="KW-0067">ATP-binding</keyword>
<protein>
    <submittedName>
        <fullName evidence="1">Atp-dependent rna helicase</fullName>
    </submittedName>
</protein>
<dbReference type="EMBL" id="CM043023">
    <property type="protein sequence ID" value="KAI4454447.1"/>
    <property type="molecule type" value="Genomic_DNA"/>
</dbReference>
<evidence type="ECO:0000313" key="1">
    <source>
        <dbReference type="EMBL" id="KAI4454447.1"/>
    </source>
</evidence>
<keyword evidence="2" id="KW-1185">Reference proteome</keyword>
<sequence>MVKRGYNWKARQVVDTVVDDSATKKIKLDLDSTGNYDQSNELVLPSKKRKTKIKNKAEKVTKILSNKQRKHLEKIVEKKQKKLLRAELYEKLAEVQATPEEMQQLTSIATIQTKGLKKFFSEEKILKNENNVEIKKIVLNSIKGARRKVLAEEKMKKYISDPNIVGFESSDDSSTDSEDDDISQNVEEIKNTTSIQNESSPLSSEIIEVADTQGEKIDVEKPANNKESGVASQKKDKKVMDIKPIIRKPAVFVEVNRSEDIQAARLKLPILAEEQQIMEVINDNSVIIIAGETGKYMCSS</sequence>
<name>A0ACB9SHG0_HOLOL</name>
<reference evidence="1" key="1">
    <citation type="submission" date="2022-04" db="EMBL/GenBank/DDBJ databases">
        <title>Chromosome-scale genome assembly of Holotrichia oblita Faldermann.</title>
        <authorList>
            <person name="Rongchong L."/>
        </authorList>
    </citation>
    <scope>NUCLEOTIDE SEQUENCE</scope>
    <source>
        <strain evidence="1">81SQS9</strain>
    </source>
</reference>
<accession>A0ACB9SHG0</accession>
<keyword evidence="1" id="KW-0547">Nucleotide-binding</keyword>
<comment type="caution">
    <text evidence="1">The sequence shown here is derived from an EMBL/GenBank/DDBJ whole genome shotgun (WGS) entry which is preliminary data.</text>
</comment>
<dbReference type="Proteomes" id="UP001056778">
    <property type="component" value="Chromosome 9"/>
</dbReference>
<evidence type="ECO:0000313" key="2">
    <source>
        <dbReference type="Proteomes" id="UP001056778"/>
    </source>
</evidence>
<gene>
    <name evidence="1" type="ORF">MML48_9g00010378</name>
</gene>
<keyword evidence="1" id="KW-0378">Hydrolase</keyword>